<accession>A0AAD4QWP4</accession>
<sequence>MSDQDSSDNRQSPSVTDMSPQSSPSMANESLIADMRKQLFALQSENFALKRSLPKMIDTNGKDLTTKIQGLYNRLALREQESERWENKYAEAKQELARFKDKMAQELEVREKQITMLKDHARLLEEENAMLKEQAENDHSRIYHLEKVVGSSTPLSDYSDRIEPEPETEVNVNHDDSPITSFRVCLQVCI</sequence>
<feature type="region of interest" description="Disordered" evidence="2">
    <location>
        <begin position="1"/>
        <end position="30"/>
    </location>
</feature>
<name>A0AAD4QWP4_9BILA</name>
<protein>
    <submittedName>
        <fullName evidence="3">Uncharacterized protein</fullName>
    </submittedName>
</protein>
<evidence type="ECO:0000256" key="1">
    <source>
        <dbReference type="SAM" id="Coils"/>
    </source>
</evidence>
<evidence type="ECO:0000313" key="3">
    <source>
        <dbReference type="EMBL" id="KAI1694168.1"/>
    </source>
</evidence>
<dbReference type="EMBL" id="JAKKPZ010000544">
    <property type="protein sequence ID" value="KAI1694168.1"/>
    <property type="molecule type" value="Genomic_DNA"/>
</dbReference>
<dbReference type="Proteomes" id="UP001201812">
    <property type="component" value="Unassembled WGS sequence"/>
</dbReference>
<dbReference type="AlphaFoldDB" id="A0AAD4QWP4"/>
<keyword evidence="1" id="KW-0175">Coiled coil</keyword>
<feature type="coiled-coil region" evidence="1">
    <location>
        <begin position="75"/>
        <end position="141"/>
    </location>
</feature>
<keyword evidence="4" id="KW-1185">Reference proteome</keyword>
<evidence type="ECO:0000313" key="4">
    <source>
        <dbReference type="Proteomes" id="UP001201812"/>
    </source>
</evidence>
<gene>
    <name evidence="3" type="ORF">DdX_20268</name>
</gene>
<comment type="caution">
    <text evidence="3">The sequence shown here is derived from an EMBL/GenBank/DDBJ whole genome shotgun (WGS) entry which is preliminary data.</text>
</comment>
<organism evidence="3 4">
    <name type="scientific">Ditylenchus destructor</name>
    <dbReference type="NCBI Taxonomy" id="166010"/>
    <lineage>
        <taxon>Eukaryota</taxon>
        <taxon>Metazoa</taxon>
        <taxon>Ecdysozoa</taxon>
        <taxon>Nematoda</taxon>
        <taxon>Chromadorea</taxon>
        <taxon>Rhabditida</taxon>
        <taxon>Tylenchina</taxon>
        <taxon>Tylenchomorpha</taxon>
        <taxon>Sphaerularioidea</taxon>
        <taxon>Anguinidae</taxon>
        <taxon>Anguininae</taxon>
        <taxon>Ditylenchus</taxon>
    </lineage>
</organism>
<reference evidence="3" key="1">
    <citation type="submission" date="2022-01" db="EMBL/GenBank/DDBJ databases">
        <title>Genome Sequence Resource for Two Populations of Ditylenchus destructor, the Migratory Endoparasitic Phytonematode.</title>
        <authorList>
            <person name="Zhang H."/>
            <person name="Lin R."/>
            <person name="Xie B."/>
        </authorList>
    </citation>
    <scope>NUCLEOTIDE SEQUENCE</scope>
    <source>
        <strain evidence="3">BazhouSP</strain>
    </source>
</reference>
<proteinExistence type="predicted"/>
<evidence type="ECO:0000256" key="2">
    <source>
        <dbReference type="SAM" id="MobiDB-lite"/>
    </source>
</evidence>
<feature type="compositionally biased region" description="Polar residues" evidence="2">
    <location>
        <begin position="1"/>
        <end position="28"/>
    </location>
</feature>